<name>A0ABV9CKF3_9ACTN</name>
<evidence type="ECO:0000259" key="1">
    <source>
        <dbReference type="Pfam" id="PF01243"/>
    </source>
</evidence>
<proteinExistence type="predicted"/>
<dbReference type="Gene3D" id="2.30.110.10">
    <property type="entry name" value="Electron Transport, Fmn-binding Protein, Chain A"/>
    <property type="match status" value="1"/>
</dbReference>
<protein>
    <submittedName>
        <fullName evidence="2">Pyridoxamine 5'-phosphate oxidase family protein</fullName>
    </submittedName>
</protein>
<dbReference type="Proteomes" id="UP001596004">
    <property type="component" value="Unassembled WGS sequence"/>
</dbReference>
<accession>A0ABV9CKF3</accession>
<dbReference type="PANTHER" id="PTHR42815:SF2">
    <property type="entry name" value="FAD-BINDING, PUTATIVE (AFU_ORTHOLOGUE AFUA_6G07600)-RELATED"/>
    <property type="match status" value="1"/>
</dbReference>
<feature type="domain" description="Pyridoxamine 5'-phosphate oxidase N-terminal" evidence="1">
    <location>
        <begin position="87"/>
        <end position="203"/>
    </location>
</feature>
<dbReference type="EMBL" id="JBHSFP010000012">
    <property type="protein sequence ID" value="MFC4532984.1"/>
    <property type="molecule type" value="Genomic_DNA"/>
</dbReference>
<dbReference type="NCBIfam" id="TIGR04025">
    <property type="entry name" value="PPOX_FMN_DR2398"/>
    <property type="match status" value="1"/>
</dbReference>
<sequence>MPQNAEYVEDNGSACMAERFEEAAAQMPGAAFAEAPGATPAEAPAAAGTSHEGIVEIASAADLRELLGEAMPRAVTKERKALHEMDRQWLAASPFCLIATSGADGTCDVSPKGDPPGFTVVLDDTTIAIPERPGNRRADGFLNILANPHVGLIYLVPGRNETLRVNGRARLVRDAPFFDQMIVKGHRPALAVVVEIEQIFFHCAKAFMRSALWKHDTWNPGVLPPHPQIVKRVQHTDESLEELERYYGAQYAERLYRG</sequence>
<dbReference type="SUPFAM" id="SSF50475">
    <property type="entry name" value="FMN-binding split barrel"/>
    <property type="match status" value="1"/>
</dbReference>
<dbReference type="PANTHER" id="PTHR42815">
    <property type="entry name" value="FAD-BINDING, PUTATIVE (AFU_ORTHOLOGUE AFUA_6G07600)-RELATED"/>
    <property type="match status" value="1"/>
</dbReference>
<gene>
    <name evidence="2" type="ORF">ACFO60_19580</name>
</gene>
<organism evidence="2 3">
    <name type="scientific">Sphaerisporangium dianthi</name>
    <dbReference type="NCBI Taxonomy" id="1436120"/>
    <lineage>
        <taxon>Bacteria</taxon>
        <taxon>Bacillati</taxon>
        <taxon>Actinomycetota</taxon>
        <taxon>Actinomycetes</taxon>
        <taxon>Streptosporangiales</taxon>
        <taxon>Streptosporangiaceae</taxon>
        <taxon>Sphaerisporangium</taxon>
    </lineage>
</organism>
<dbReference type="InterPro" id="IPR012349">
    <property type="entry name" value="Split_barrel_FMN-bd"/>
</dbReference>
<comment type="caution">
    <text evidence="2">The sequence shown here is derived from an EMBL/GenBank/DDBJ whole genome shotgun (WGS) entry which is preliminary data.</text>
</comment>
<evidence type="ECO:0000313" key="2">
    <source>
        <dbReference type="EMBL" id="MFC4532984.1"/>
    </source>
</evidence>
<dbReference type="RefSeq" id="WP_380841923.1">
    <property type="nucleotide sequence ID" value="NZ_JBHSFP010000012.1"/>
</dbReference>
<dbReference type="Pfam" id="PF01243">
    <property type="entry name" value="PNPOx_N"/>
    <property type="match status" value="1"/>
</dbReference>
<dbReference type="InterPro" id="IPR024029">
    <property type="entry name" value="Pyridox_Oxase_FMN-dep"/>
</dbReference>
<evidence type="ECO:0000313" key="3">
    <source>
        <dbReference type="Proteomes" id="UP001596004"/>
    </source>
</evidence>
<keyword evidence="3" id="KW-1185">Reference proteome</keyword>
<reference evidence="3" key="1">
    <citation type="journal article" date="2019" name="Int. J. Syst. Evol. Microbiol.">
        <title>The Global Catalogue of Microorganisms (GCM) 10K type strain sequencing project: providing services to taxonomists for standard genome sequencing and annotation.</title>
        <authorList>
            <consortium name="The Broad Institute Genomics Platform"/>
            <consortium name="The Broad Institute Genome Sequencing Center for Infectious Disease"/>
            <person name="Wu L."/>
            <person name="Ma J."/>
        </authorList>
    </citation>
    <scope>NUCLEOTIDE SEQUENCE [LARGE SCALE GENOMIC DNA]</scope>
    <source>
        <strain evidence="3">CGMCC 4.7132</strain>
    </source>
</reference>
<dbReference type="InterPro" id="IPR011576">
    <property type="entry name" value="Pyridox_Oxase_N"/>
</dbReference>